<dbReference type="EMBL" id="JBHSBL010000037">
    <property type="protein sequence ID" value="MFC4072469.1"/>
    <property type="molecule type" value="Genomic_DNA"/>
</dbReference>
<dbReference type="InterPro" id="IPR037407">
    <property type="entry name" value="MLP_fam"/>
</dbReference>
<dbReference type="PANTHER" id="PTHR38444:SF1">
    <property type="entry name" value="ENTEROBACTIN BIOSYNTHESIS PROTEIN YBDZ"/>
    <property type="match status" value="1"/>
</dbReference>
<dbReference type="PANTHER" id="PTHR38444">
    <property type="entry name" value="ENTEROBACTIN BIOSYNTHESIS PROTEIN YBDZ"/>
    <property type="match status" value="1"/>
</dbReference>
<accession>A0ABV8J8R8</accession>
<protein>
    <submittedName>
        <fullName evidence="2">MbtH family protein</fullName>
    </submittedName>
</protein>
<evidence type="ECO:0000313" key="3">
    <source>
        <dbReference type="Proteomes" id="UP001595867"/>
    </source>
</evidence>
<sequence length="67" mass="7618">MSTDPAPQRFVVVHNDEEQYSTWPAGLPVPNGWHTDGFTGSQEECLQHVSRVWTDLRPKTLRDLAGR</sequence>
<dbReference type="Proteomes" id="UP001595867">
    <property type="component" value="Unassembled WGS sequence"/>
</dbReference>
<dbReference type="SUPFAM" id="SSF160582">
    <property type="entry name" value="MbtH-like"/>
    <property type="match status" value="1"/>
</dbReference>
<dbReference type="InterPro" id="IPR005153">
    <property type="entry name" value="MbtH-like_dom"/>
</dbReference>
<dbReference type="RefSeq" id="WP_378073344.1">
    <property type="nucleotide sequence ID" value="NZ_JBHSBL010000037.1"/>
</dbReference>
<organism evidence="2 3">
    <name type="scientific">Actinoplanes subglobosus</name>
    <dbReference type="NCBI Taxonomy" id="1547892"/>
    <lineage>
        <taxon>Bacteria</taxon>
        <taxon>Bacillati</taxon>
        <taxon>Actinomycetota</taxon>
        <taxon>Actinomycetes</taxon>
        <taxon>Micromonosporales</taxon>
        <taxon>Micromonosporaceae</taxon>
        <taxon>Actinoplanes</taxon>
    </lineage>
</organism>
<dbReference type="Pfam" id="PF03621">
    <property type="entry name" value="MbtH"/>
    <property type="match status" value="1"/>
</dbReference>
<evidence type="ECO:0000259" key="1">
    <source>
        <dbReference type="SMART" id="SM00923"/>
    </source>
</evidence>
<keyword evidence="3" id="KW-1185">Reference proteome</keyword>
<gene>
    <name evidence="2" type="ORF">ACFO0C_46720</name>
</gene>
<comment type="caution">
    <text evidence="2">The sequence shown here is derived from an EMBL/GenBank/DDBJ whole genome shotgun (WGS) entry which is preliminary data.</text>
</comment>
<dbReference type="Gene3D" id="3.90.820.10">
    <property type="entry name" value="Structural Genomics, Unknown Function 30-nov-00 1gh9 Mol_id"/>
    <property type="match status" value="1"/>
</dbReference>
<feature type="domain" description="MbtH-like" evidence="1">
    <location>
        <begin position="1"/>
        <end position="51"/>
    </location>
</feature>
<proteinExistence type="predicted"/>
<name>A0ABV8J8R8_9ACTN</name>
<dbReference type="SMART" id="SM00923">
    <property type="entry name" value="MbtH"/>
    <property type="match status" value="1"/>
</dbReference>
<dbReference type="InterPro" id="IPR038020">
    <property type="entry name" value="MbtH-like_sf"/>
</dbReference>
<reference evidence="3" key="1">
    <citation type="journal article" date="2019" name="Int. J. Syst. Evol. Microbiol.">
        <title>The Global Catalogue of Microorganisms (GCM) 10K type strain sequencing project: providing services to taxonomists for standard genome sequencing and annotation.</title>
        <authorList>
            <consortium name="The Broad Institute Genomics Platform"/>
            <consortium name="The Broad Institute Genome Sequencing Center for Infectious Disease"/>
            <person name="Wu L."/>
            <person name="Ma J."/>
        </authorList>
    </citation>
    <scope>NUCLEOTIDE SEQUENCE [LARGE SCALE GENOMIC DNA]</scope>
    <source>
        <strain evidence="3">TBRC 5832</strain>
    </source>
</reference>
<evidence type="ECO:0000313" key="2">
    <source>
        <dbReference type="EMBL" id="MFC4072469.1"/>
    </source>
</evidence>